<comment type="caution">
    <text evidence="2">The sequence shown here is derived from an EMBL/GenBank/DDBJ whole genome shotgun (WGS) entry which is preliminary data.</text>
</comment>
<reference evidence="2" key="2">
    <citation type="submission" date="2021-01" db="EMBL/GenBank/DDBJ databases">
        <authorList>
            <person name="Schikora-Tamarit M.A."/>
        </authorList>
    </citation>
    <scope>NUCLEOTIDE SEQUENCE</scope>
    <source>
        <strain evidence="2">NCAIM Y.01608</strain>
    </source>
</reference>
<dbReference type="Proteomes" id="UP000788993">
    <property type="component" value="Unassembled WGS sequence"/>
</dbReference>
<feature type="region of interest" description="Disordered" evidence="1">
    <location>
        <begin position="148"/>
        <end position="172"/>
    </location>
</feature>
<sequence length="262" mass="28778">MASNFASTADPANPKSDLCKTNGGPDKETRHAGNTHKITVGCLRATSNRQQTQEPKDVKCDGSHVRHSMAVDSAEEFGKWDHVLICHVHDGSGANVNSRVDSTQSDNHNKNVHQMVSIVPPCVVKGHIDWRTERSHCAGELRRIIRNSNTVRQGKTQKDVDDPDQGLSHGDWDGPNRVFRFSSIQRHKLNTHICSGAIDNGTCKRLHGGLVCPWSLEVPKSKGRGTFNSSAHVDNSENVERGESKKLDNGQPVFCFSVACNT</sequence>
<dbReference type="EMBL" id="JAEUBD010000146">
    <property type="protein sequence ID" value="KAH3676795.1"/>
    <property type="molecule type" value="Genomic_DNA"/>
</dbReference>
<evidence type="ECO:0000313" key="3">
    <source>
        <dbReference type="Proteomes" id="UP000788993"/>
    </source>
</evidence>
<proteinExistence type="predicted"/>
<evidence type="ECO:0000313" key="2">
    <source>
        <dbReference type="EMBL" id="KAH3676795.1"/>
    </source>
</evidence>
<keyword evidence="3" id="KW-1185">Reference proteome</keyword>
<gene>
    <name evidence="2" type="ORF">OGATHE_001285</name>
</gene>
<evidence type="ECO:0000256" key="1">
    <source>
        <dbReference type="SAM" id="MobiDB-lite"/>
    </source>
</evidence>
<accession>A0A9P8PSE2</accession>
<feature type="region of interest" description="Disordered" evidence="1">
    <location>
        <begin position="1"/>
        <end position="35"/>
    </location>
</feature>
<name>A0A9P8PSE2_9ASCO</name>
<feature type="compositionally biased region" description="Basic and acidic residues" evidence="1">
    <location>
        <begin position="234"/>
        <end position="244"/>
    </location>
</feature>
<dbReference type="AlphaFoldDB" id="A0A9P8PSE2"/>
<feature type="region of interest" description="Disordered" evidence="1">
    <location>
        <begin position="223"/>
        <end position="244"/>
    </location>
</feature>
<reference evidence="2" key="1">
    <citation type="journal article" date="2021" name="Open Biol.">
        <title>Shared evolutionary footprints suggest mitochondrial oxidative damage underlies multiple complex I losses in fungi.</title>
        <authorList>
            <person name="Schikora-Tamarit M.A."/>
            <person name="Marcet-Houben M."/>
            <person name="Nosek J."/>
            <person name="Gabaldon T."/>
        </authorList>
    </citation>
    <scope>NUCLEOTIDE SEQUENCE</scope>
    <source>
        <strain evidence="2">NCAIM Y.01608</strain>
    </source>
</reference>
<organism evidence="2 3">
    <name type="scientific">Ogataea polymorpha</name>
    <dbReference type="NCBI Taxonomy" id="460523"/>
    <lineage>
        <taxon>Eukaryota</taxon>
        <taxon>Fungi</taxon>
        <taxon>Dikarya</taxon>
        <taxon>Ascomycota</taxon>
        <taxon>Saccharomycotina</taxon>
        <taxon>Pichiomycetes</taxon>
        <taxon>Pichiales</taxon>
        <taxon>Pichiaceae</taxon>
        <taxon>Ogataea</taxon>
    </lineage>
</organism>
<protein>
    <submittedName>
        <fullName evidence="2">Uncharacterized protein</fullName>
    </submittedName>
</protein>